<dbReference type="OrthoDB" id="334970at2"/>
<comment type="caution">
    <text evidence="1">The sequence shown here is derived from an EMBL/GenBank/DDBJ whole genome shotgun (WGS) entry which is preliminary data.</text>
</comment>
<evidence type="ECO:0000313" key="1">
    <source>
        <dbReference type="EMBL" id="GBF49005.1"/>
    </source>
</evidence>
<keyword evidence="2" id="KW-1185">Reference proteome</keyword>
<protein>
    <submittedName>
        <fullName evidence="1">Uncharacterized protein</fullName>
    </submittedName>
</protein>
<dbReference type="AlphaFoldDB" id="A0A2P2DWI7"/>
<dbReference type="Proteomes" id="UP000245133">
    <property type="component" value="Unassembled WGS sequence"/>
</dbReference>
<organism evidence="1 2">
    <name type="scientific">Leptospira ryugenii</name>
    <dbReference type="NCBI Taxonomy" id="1917863"/>
    <lineage>
        <taxon>Bacteria</taxon>
        <taxon>Pseudomonadati</taxon>
        <taxon>Spirochaetota</taxon>
        <taxon>Spirochaetia</taxon>
        <taxon>Leptospirales</taxon>
        <taxon>Leptospiraceae</taxon>
        <taxon>Leptospira</taxon>
    </lineage>
</organism>
<dbReference type="RefSeq" id="WP_108973403.1">
    <property type="nucleotide sequence ID" value="NZ_BFBB01000002.1"/>
</dbReference>
<name>A0A2P2DWI7_9LEPT</name>
<evidence type="ECO:0000313" key="2">
    <source>
        <dbReference type="Proteomes" id="UP000245133"/>
    </source>
</evidence>
<dbReference type="EMBL" id="BFBB01000002">
    <property type="protein sequence ID" value="GBF49005.1"/>
    <property type="molecule type" value="Genomic_DNA"/>
</dbReference>
<reference evidence="1 2" key="1">
    <citation type="submission" date="2018-02" db="EMBL/GenBank/DDBJ databases">
        <title>Novel Leptospira species isolated from soil and water in Japan.</title>
        <authorList>
            <person name="Nakao R."/>
            <person name="Masuzawa T."/>
        </authorList>
    </citation>
    <scope>NUCLEOTIDE SEQUENCE [LARGE SCALE GENOMIC DNA]</scope>
    <source>
        <strain evidence="1 2">YH101</strain>
    </source>
</reference>
<proteinExistence type="predicted"/>
<accession>A0A2P2DWI7</accession>
<sequence length="330" mass="39004">MARSISAFVFLWLVLAEILYAFPDRDARGESIENFLALQGKIHLELPKRNFEERERIALEYSIRNTGKEVVRIFPAGDYRYSFQILIKDGEDRLLAPLEDPEFHDPILKRRTTIVNLVGDANKEIILHKGESFSRTIYLDELYAFEPGKKYYVTGYFYPNYTEDKRNFLRSENTVSFLLQSRPKEKVSSLIQLPGQEITKLSPEETLFLFLGSEMKKNWEGHFKWIHFPEYILNYDRFSTIYSESPVGEREAIIQEFKEYLTSSPSGVLKYFKILSVEYPSVRDARVLVYVERMQGRFKSRYEYQYSLHLDMNDRSALWQIKNVLVKVKK</sequence>
<gene>
    <name evidence="1" type="ORF">LPTSP4_05120</name>
</gene>